<keyword evidence="3" id="KW-1185">Reference proteome</keyword>
<dbReference type="Pfam" id="PF12937">
    <property type="entry name" value="F-box-like"/>
    <property type="match status" value="1"/>
</dbReference>
<dbReference type="RefSeq" id="XP_017537970.1">
    <property type="nucleotide sequence ID" value="XM_017682481.2"/>
</dbReference>
<feature type="domain" description="F-box" evidence="1">
    <location>
        <begin position="91"/>
        <end position="137"/>
    </location>
</feature>
<organism evidence="2 3">
    <name type="scientific">Pygocentrus nattereri</name>
    <name type="common">Red-bellied piranha</name>
    <dbReference type="NCBI Taxonomy" id="42514"/>
    <lineage>
        <taxon>Eukaryota</taxon>
        <taxon>Metazoa</taxon>
        <taxon>Chordata</taxon>
        <taxon>Craniata</taxon>
        <taxon>Vertebrata</taxon>
        <taxon>Euteleostomi</taxon>
        <taxon>Actinopterygii</taxon>
        <taxon>Neopterygii</taxon>
        <taxon>Teleostei</taxon>
        <taxon>Ostariophysi</taxon>
        <taxon>Characiformes</taxon>
        <taxon>Characoidei</taxon>
        <taxon>Pygocentrus</taxon>
    </lineage>
</organism>
<protein>
    <recommendedName>
        <fullName evidence="1">F-box domain-containing protein</fullName>
    </recommendedName>
</protein>
<dbReference type="InterPro" id="IPR036047">
    <property type="entry name" value="F-box-like_dom_sf"/>
</dbReference>
<dbReference type="Gene3D" id="1.20.1280.50">
    <property type="match status" value="1"/>
</dbReference>
<reference evidence="2" key="2">
    <citation type="submission" date="2025-08" db="UniProtKB">
        <authorList>
            <consortium name="Ensembl"/>
        </authorList>
    </citation>
    <scope>IDENTIFICATION</scope>
</reference>
<sequence length="196" mass="22615">MSALLGESLLEVSAQGPAPMKDYFSLQVTGTEVIWRWWKISLRTNSRNTKPGEVRESHSDYLEDGRLQSQVEMVFGPHVLQYSRDLCQGQCDYLQRLPDSLLLNIMVHLELEDVARFALTCRKFKELCSSEEFWEQTVRLHCDTVTAGMEDLAKEVGWRNVFFTSKLQLQKQISRRKLKSKTSKADPDFPNLNGLK</sequence>
<dbReference type="SMART" id="SM00256">
    <property type="entry name" value="FBOX"/>
    <property type="match status" value="1"/>
</dbReference>
<name>A0AAR2K4A4_PYGNA</name>
<dbReference type="InterPro" id="IPR001810">
    <property type="entry name" value="F-box_dom"/>
</dbReference>
<dbReference type="Proteomes" id="UP001501920">
    <property type="component" value="Chromosome 19"/>
</dbReference>
<evidence type="ECO:0000313" key="2">
    <source>
        <dbReference type="Ensembl" id="ENSPNAP00000056941.1"/>
    </source>
</evidence>
<dbReference type="SUPFAM" id="SSF81383">
    <property type="entry name" value="F-box domain"/>
    <property type="match status" value="1"/>
</dbReference>
<dbReference type="AlphaFoldDB" id="A0AAR2K4A4"/>
<dbReference type="PROSITE" id="PS50181">
    <property type="entry name" value="FBOX"/>
    <property type="match status" value="1"/>
</dbReference>
<evidence type="ECO:0000313" key="3">
    <source>
        <dbReference type="Proteomes" id="UP001501920"/>
    </source>
</evidence>
<proteinExistence type="predicted"/>
<dbReference type="CTD" id="751684"/>
<reference evidence="2" key="3">
    <citation type="submission" date="2025-09" db="UniProtKB">
        <authorList>
            <consortium name="Ensembl"/>
        </authorList>
    </citation>
    <scope>IDENTIFICATION</scope>
</reference>
<reference evidence="2 3" key="1">
    <citation type="submission" date="2020-10" db="EMBL/GenBank/DDBJ databases">
        <title>Pygocentrus nattereri (red-bellied piranha) genome, fPygNat1, primary haplotype.</title>
        <authorList>
            <person name="Myers G."/>
            <person name="Meyer A."/>
            <person name="Karagic N."/>
            <person name="Pippel M."/>
            <person name="Winkler S."/>
            <person name="Tracey A."/>
            <person name="Wood J."/>
            <person name="Formenti G."/>
            <person name="Howe K."/>
            <person name="Fedrigo O."/>
            <person name="Jarvis E.D."/>
        </authorList>
    </citation>
    <scope>NUCLEOTIDE SEQUENCE [LARGE SCALE GENOMIC DNA]</scope>
</reference>
<dbReference type="CDD" id="cd22106">
    <property type="entry name" value="F-box_FBXO36"/>
    <property type="match status" value="1"/>
</dbReference>
<dbReference type="GeneTree" id="ENSGT00390000001015"/>
<evidence type="ECO:0000259" key="1">
    <source>
        <dbReference type="PROSITE" id="PS50181"/>
    </source>
</evidence>
<dbReference type="Ensembl" id="ENSPNAT00000053266.1">
    <property type="protein sequence ID" value="ENSPNAP00000056941.1"/>
    <property type="gene ID" value="ENSPNAG00000036577.1"/>
</dbReference>
<dbReference type="GeneID" id="108411092"/>
<accession>A0AAR2K4A4</accession>